<keyword evidence="3 7" id="KW-0812">Transmembrane</keyword>
<keyword evidence="2" id="KW-1003">Cell membrane</keyword>
<sequence length="444" mass="43795">MLCVFCVGTAEIAIAGILPDVADGLDVSVPSAGLLVTGYAVGVALGGPVITLLTLRVPRKALMVGLMAVFLAGNVGSFLAGNYATLMGARIVASLAHGTFVAMAGLVAARMSPPDRQATAIAQVSLGFNLANILGSPLGTLVGQRWGWRATFGALAITAVASIVLVLLAVPGRIGAGDGGGGTGDGAATGAPGGSVRDEVRVMCRPAVLASMAVTVLAQGAVFTTSTYLAPLMRDVSGFPGGAMSVLLAVFGIGAVLGNLVGGRLADRDPTRGAVLCLTTLVAVLALFWAVAPYRWPAVAVLVLFGAAGFSIIPVLQSRVLALAASAPLLALSANVSAFNLGNGFGAWLGGAVMDQGWGARSVTSAGCAAAAVALLVIAPMWARQRGLPTRPAEGAGQEGRPLVQAGDDDGAAPAPAAGSSGEPTAPAGAGAAGQRESARCAGE</sequence>
<feature type="region of interest" description="Disordered" evidence="6">
    <location>
        <begin position="389"/>
        <end position="444"/>
    </location>
</feature>
<evidence type="ECO:0000313" key="9">
    <source>
        <dbReference type="EMBL" id="GAA4030700.1"/>
    </source>
</evidence>
<name>A0ABP7TSY1_9ACTN</name>
<proteinExistence type="predicted"/>
<gene>
    <name evidence="9" type="ORF">GCM10022232_90750</name>
</gene>
<feature type="transmembrane region" description="Helical" evidence="7">
    <location>
        <begin position="62"/>
        <end position="81"/>
    </location>
</feature>
<dbReference type="PANTHER" id="PTHR43124:SF8">
    <property type="entry name" value="INNER MEMBRANE TRANSPORT PROTEIN YDHP"/>
    <property type="match status" value="1"/>
</dbReference>
<keyword evidence="10" id="KW-1185">Reference proteome</keyword>
<dbReference type="InterPro" id="IPR036259">
    <property type="entry name" value="MFS_trans_sf"/>
</dbReference>
<evidence type="ECO:0000256" key="1">
    <source>
        <dbReference type="ARBA" id="ARBA00004651"/>
    </source>
</evidence>
<feature type="compositionally biased region" description="Low complexity" evidence="6">
    <location>
        <begin position="412"/>
        <end position="434"/>
    </location>
</feature>
<comment type="subcellular location">
    <subcellularLocation>
        <location evidence="1">Cell membrane</location>
        <topology evidence="1">Multi-pass membrane protein</topology>
    </subcellularLocation>
</comment>
<comment type="caution">
    <text evidence="9">The sequence shown here is derived from an EMBL/GenBank/DDBJ whole genome shotgun (WGS) entry which is preliminary data.</text>
</comment>
<dbReference type="PROSITE" id="PS50850">
    <property type="entry name" value="MFS"/>
    <property type="match status" value="1"/>
</dbReference>
<reference evidence="10" key="1">
    <citation type="journal article" date="2019" name="Int. J. Syst. Evol. Microbiol.">
        <title>The Global Catalogue of Microorganisms (GCM) 10K type strain sequencing project: providing services to taxonomists for standard genome sequencing and annotation.</title>
        <authorList>
            <consortium name="The Broad Institute Genomics Platform"/>
            <consortium name="The Broad Institute Genome Sequencing Center for Infectious Disease"/>
            <person name="Wu L."/>
            <person name="Ma J."/>
        </authorList>
    </citation>
    <scope>NUCLEOTIDE SEQUENCE [LARGE SCALE GENOMIC DNA]</scope>
    <source>
        <strain evidence="10">JCM 16924</strain>
    </source>
</reference>
<dbReference type="InterPro" id="IPR011701">
    <property type="entry name" value="MFS"/>
</dbReference>
<feature type="transmembrane region" description="Helical" evidence="7">
    <location>
        <begin position="207"/>
        <end position="230"/>
    </location>
</feature>
<dbReference type="InterPro" id="IPR050189">
    <property type="entry name" value="MFS_Efflux_Transporters"/>
</dbReference>
<feature type="transmembrane region" description="Helical" evidence="7">
    <location>
        <begin position="87"/>
        <end position="108"/>
    </location>
</feature>
<feature type="transmembrane region" description="Helical" evidence="7">
    <location>
        <begin position="323"/>
        <end position="342"/>
    </location>
</feature>
<keyword evidence="5 7" id="KW-0472">Membrane</keyword>
<accession>A0ABP7TSY1</accession>
<evidence type="ECO:0000259" key="8">
    <source>
        <dbReference type="PROSITE" id="PS50850"/>
    </source>
</evidence>
<protein>
    <submittedName>
        <fullName evidence="9">MFS transporter</fullName>
    </submittedName>
</protein>
<evidence type="ECO:0000256" key="7">
    <source>
        <dbReference type="SAM" id="Phobius"/>
    </source>
</evidence>
<feature type="transmembrane region" description="Helical" evidence="7">
    <location>
        <begin position="298"/>
        <end position="316"/>
    </location>
</feature>
<evidence type="ECO:0000256" key="4">
    <source>
        <dbReference type="ARBA" id="ARBA00022989"/>
    </source>
</evidence>
<evidence type="ECO:0000313" key="10">
    <source>
        <dbReference type="Proteomes" id="UP001500456"/>
    </source>
</evidence>
<feature type="transmembrane region" description="Helical" evidence="7">
    <location>
        <begin position="242"/>
        <end position="261"/>
    </location>
</feature>
<evidence type="ECO:0000256" key="2">
    <source>
        <dbReference type="ARBA" id="ARBA00022475"/>
    </source>
</evidence>
<feature type="transmembrane region" description="Helical" evidence="7">
    <location>
        <begin position="31"/>
        <end position="55"/>
    </location>
</feature>
<evidence type="ECO:0000256" key="3">
    <source>
        <dbReference type="ARBA" id="ARBA00022692"/>
    </source>
</evidence>
<dbReference type="Gene3D" id="1.20.1250.20">
    <property type="entry name" value="MFS general substrate transporter like domains"/>
    <property type="match status" value="2"/>
</dbReference>
<dbReference type="SUPFAM" id="SSF103473">
    <property type="entry name" value="MFS general substrate transporter"/>
    <property type="match status" value="1"/>
</dbReference>
<dbReference type="PANTHER" id="PTHR43124">
    <property type="entry name" value="PURINE EFFLUX PUMP PBUE"/>
    <property type="match status" value="1"/>
</dbReference>
<organism evidence="9 10">
    <name type="scientific">Streptomyces plumbiresistens</name>
    <dbReference type="NCBI Taxonomy" id="511811"/>
    <lineage>
        <taxon>Bacteria</taxon>
        <taxon>Bacillati</taxon>
        <taxon>Actinomycetota</taxon>
        <taxon>Actinomycetes</taxon>
        <taxon>Kitasatosporales</taxon>
        <taxon>Streptomycetaceae</taxon>
        <taxon>Streptomyces</taxon>
    </lineage>
</organism>
<dbReference type="CDD" id="cd17324">
    <property type="entry name" value="MFS_NepI_like"/>
    <property type="match status" value="1"/>
</dbReference>
<dbReference type="InterPro" id="IPR020846">
    <property type="entry name" value="MFS_dom"/>
</dbReference>
<dbReference type="Pfam" id="PF07690">
    <property type="entry name" value="MFS_1"/>
    <property type="match status" value="1"/>
</dbReference>
<feature type="transmembrane region" description="Helical" evidence="7">
    <location>
        <begin position="120"/>
        <end position="138"/>
    </location>
</feature>
<dbReference type="Proteomes" id="UP001500456">
    <property type="component" value="Unassembled WGS sequence"/>
</dbReference>
<feature type="transmembrane region" description="Helical" evidence="7">
    <location>
        <begin position="362"/>
        <end position="383"/>
    </location>
</feature>
<feature type="transmembrane region" description="Helical" evidence="7">
    <location>
        <begin position="273"/>
        <end position="292"/>
    </location>
</feature>
<feature type="domain" description="Major facilitator superfamily (MFS) profile" evidence="8">
    <location>
        <begin position="1"/>
        <end position="386"/>
    </location>
</feature>
<evidence type="ECO:0000256" key="6">
    <source>
        <dbReference type="SAM" id="MobiDB-lite"/>
    </source>
</evidence>
<dbReference type="EMBL" id="BAAAZX010000051">
    <property type="protein sequence ID" value="GAA4030700.1"/>
    <property type="molecule type" value="Genomic_DNA"/>
</dbReference>
<feature type="transmembrane region" description="Helical" evidence="7">
    <location>
        <begin position="150"/>
        <end position="170"/>
    </location>
</feature>
<keyword evidence="4 7" id="KW-1133">Transmembrane helix</keyword>
<evidence type="ECO:0000256" key="5">
    <source>
        <dbReference type="ARBA" id="ARBA00023136"/>
    </source>
</evidence>